<comment type="caution">
    <text evidence="1">The sequence shown here is derived from an EMBL/GenBank/DDBJ whole genome shotgun (WGS) entry which is preliminary data.</text>
</comment>
<protein>
    <submittedName>
        <fullName evidence="1">Uncharacterized protein</fullName>
    </submittedName>
</protein>
<dbReference type="Proteomes" id="UP000288168">
    <property type="component" value="Unassembled WGS sequence"/>
</dbReference>
<organism evidence="1 2">
    <name type="scientific">Fusarium duplospermum</name>
    <dbReference type="NCBI Taxonomy" id="1325734"/>
    <lineage>
        <taxon>Eukaryota</taxon>
        <taxon>Fungi</taxon>
        <taxon>Dikarya</taxon>
        <taxon>Ascomycota</taxon>
        <taxon>Pezizomycotina</taxon>
        <taxon>Sordariomycetes</taxon>
        <taxon>Hypocreomycetidae</taxon>
        <taxon>Hypocreales</taxon>
        <taxon>Nectriaceae</taxon>
        <taxon>Fusarium</taxon>
        <taxon>Fusarium solani species complex</taxon>
    </lineage>
</organism>
<dbReference type="EMBL" id="NKCI01000609">
    <property type="protein sequence ID" value="RSL39582.1"/>
    <property type="molecule type" value="Genomic_DNA"/>
</dbReference>
<reference evidence="1 2" key="1">
    <citation type="submission" date="2017-06" db="EMBL/GenBank/DDBJ databases">
        <title>Comparative genomic analysis of Ambrosia Fusariam Clade fungi.</title>
        <authorList>
            <person name="Stajich J.E."/>
            <person name="Carrillo J."/>
            <person name="Kijimoto T."/>
            <person name="Eskalen A."/>
            <person name="O'Donnell K."/>
            <person name="Kasson M."/>
        </authorList>
    </citation>
    <scope>NUCLEOTIDE SEQUENCE [LARGE SCALE GENOMIC DNA]</scope>
    <source>
        <strain evidence="1 2">NRRL62584</strain>
    </source>
</reference>
<gene>
    <name evidence="1" type="ORF">CEP54_016294</name>
</gene>
<accession>A0A428NFP1</accession>
<keyword evidence="2" id="KW-1185">Reference proteome</keyword>
<dbReference type="AlphaFoldDB" id="A0A428NFP1"/>
<name>A0A428NFP1_9HYPO</name>
<evidence type="ECO:0000313" key="2">
    <source>
        <dbReference type="Proteomes" id="UP000288168"/>
    </source>
</evidence>
<evidence type="ECO:0000313" key="1">
    <source>
        <dbReference type="EMBL" id="RSL39582.1"/>
    </source>
</evidence>
<sequence length="67" mass="7414">MHLDNGLAEAAQNLKESFPCLNYLACGKNSKKIERSILSFGLFSPSGKIPLPSWVAPLEGYYLLNTR</sequence>
<proteinExistence type="predicted"/>